<comment type="caution">
    <text evidence="1">The sequence shown here is derived from an EMBL/GenBank/DDBJ whole genome shotgun (WGS) entry which is preliminary data.</text>
</comment>
<gene>
    <name evidence="1" type="ORF">NZ35_28910</name>
</gene>
<proteinExistence type="predicted"/>
<evidence type="ECO:0000313" key="2">
    <source>
        <dbReference type="Proteomes" id="UP000030564"/>
    </source>
</evidence>
<evidence type="ECO:0000313" key="1">
    <source>
        <dbReference type="EMBL" id="KHA69822.1"/>
    </source>
</evidence>
<dbReference type="EMBL" id="JSFK01000063">
    <property type="protein sequence ID" value="KHA69822.1"/>
    <property type="molecule type" value="Genomic_DNA"/>
</dbReference>
<reference evidence="1 2" key="1">
    <citation type="submission" date="2014-10" db="EMBL/GenBank/DDBJ databases">
        <title>Draft genome sequence of Pseudomonas chlororaphis EA105.</title>
        <authorList>
            <person name="McCully L.M."/>
            <person name="Bitzer A.S."/>
            <person name="Spence C."/>
            <person name="Bais H."/>
            <person name="Silby M.W."/>
        </authorList>
    </citation>
    <scope>NUCLEOTIDE SEQUENCE [LARGE SCALE GENOMIC DNA]</scope>
    <source>
        <strain evidence="1 2">EA105</strain>
    </source>
</reference>
<name>A0A0A6D4W7_9PSED</name>
<sequence>MLSSVTSVGWRFNYSERLIERRVGFNEALVYFPDSMIQSISRRLKNSPQFFLMRIMNTYG</sequence>
<organism evidence="1 2">
    <name type="scientific">Pseudomonas chlororaphis</name>
    <dbReference type="NCBI Taxonomy" id="587753"/>
    <lineage>
        <taxon>Bacteria</taxon>
        <taxon>Pseudomonadati</taxon>
        <taxon>Pseudomonadota</taxon>
        <taxon>Gammaproteobacteria</taxon>
        <taxon>Pseudomonadales</taxon>
        <taxon>Pseudomonadaceae</taxon>
        <taxon>Pseudomonas</taxon>
    </lineage>
</organism>
<protein>
    <submittedName>
        <fullName evidence="1">Uncharacterized protein</fullName>
    </submittedName>
</protein>
<dbReference type="Proteomes" id="UP000030564">
    <property type="component" value="Unassembled WGS sequence"/>
</dbReference>
<dbReference type="AlphaFoldDB" id="A0A0A6D4W7"/>
<accession>A0A0A6D4W7</accession>